<feature type="region of interest" description="Disordered" evidence="1">
    <location>
        <begin position="17"/>
        <end position="42"/>
    </location>
</feature>
<feature type="compositionally biased region" description="Basic and acidic residues" evidence="1">
    <location>
        <begin position="21"/>
        <end position="42"/>
    </location>
</feature>
<sequence length="271" mass="31006">MDDRGLLHTSFAHATSTSIDSDIRPSIDAHHTPGSKDPEGQARAMDGRILHISKEDIAEIIFMNGSSNFFNPENRSEDPPSIDNVAAPSIDGHLECRRSTLQQNMKRKPRWENTKAFIPTVPEKDNYNKVEIDEHDHTSETTCSRRRKIKIDRRSRSSIDRRSHQSSDQRSTHIILQSFTYRLDGVNYPLRDSVDSLTTHLDVLLQKLDTIKRQLESRAEPSPSIDRRTRPSIDGDYAALRNNLVTEKSFPNKLDEITFSQDLLKKMSTRS</sequence>
<evidence type="ECO:0008006" key="4">
    <source>
        <dbReference type="Google" id="ProtNLM"/>
    </source>
</evidence>
<name>A0ABQ7CQQ3_BRACR</name>
<evidence type="ECO:0000256" key="1">
    <source>
        <dbReference type="SAM" id="MobiDB-lite"/>
    </source>
</evidence>
<proteinExistence type="predicted"/>
<comment type="caution">
    <text evidence="2">The sequence shown here is derived from an EMBL/GenBank/DDBJ whole genome shotgun (WGS) entry which is preliminary data.</text>
</comment>
<reference evidence="2 3" key="1">
    <citation type="journal article" date="2020" name="BMC Genomics">
        <title>Intraspecific diversification of the crop wild relative Brassica cretica Lam. using demographic model selection.</title>
        <authorList>
            <person name="Kioukis A."/>
            <person name="Michalopoulou V.A."/>
            <person name="Briers L."/>
            <person name="Pirintsos S."/>
            <person name="Studholme D.J."/>
            <person name="Pavlidis P."/>
            <person name="Sarris P.F."/>
        </authorList>
    </citation>
    <scope>NUCLEOTIDE SEQUENCE [LARGE SCALE GENOMIC DNA]</scope>
    <source>
        <strain evidence="3">cv. PFS-1207/04</strain>
    </source>
</reference>
<accession>A0ABQ7CQQ3</accession>
<dbReference type="Proteomes" id="UP000266723">
    <property type="component" value="Unassembled WGS sequence"/>
</dbReference>
<feature type="region of interest" description="Disordered" evidence="1">
    <location>
        <begin position="151"/>
        <end position="171"/>
    </location>
</feature>
<evidence type="ECO:0000313" key="3">
    <source>
        <dbReference type="Proteomes" id="UP000266723"/>
    </source>
</evidence>
<dbReference type="EMBL" id="QGKV02000759">
    <property type="protein sequence ID" value="KAF3562347.1"/>
    <property type="molecule type" value="Genomic_DNA"/>
</dbReference>
<gene>
    <name evidence="2" type="ORF">DY000_02015489</name>
</gene>
<keyword evidence="3" id="KW-1185">Reference proteome</keyword>
<organism evidence="2 3">
    <name type="scientific">Brassica cretica</name>
    <name type="common">Mustard</name>
    <dbReference type="NCBI Taxonomy" id="69181"/>
    <lineage>
        <taxon>Eukaryota</taxon>
        <taxon>Viridiplantae</taxon>
        <taxon>Streptophyta</taxon>
        <taxon>Embryophyta</taxon>
        <taxon>Tracheophyta</taxon>
        <taxon>Spermatophyta</taxon>
        <taxon>Magnoliopsida</taxon>
        <taxon>eudicotyledons</taxon>
        <taxon>Gunneridae</taxon>
        <taxon>Pentapetalae</taxon>
        <taxon>rosids</taxon>
        <taxon>malvids</taxon>
        <taxon>Brassicales</taxon>
        <taxon>Brassicaceae</taxon>
        <taxon>Brassiceae</taxon>
        <taxon>Brassica</taxon>
    </lineage>
</organism>
<protein>
    <recommendedName>
        <fullName evidence="4">DUF3741 domain-containing protein</fullName>
    </recommendedName>
</protein>
<feature type="compositionally biased region" description="Basic and acidic residues" evidence="1">
    <location>
        <begin position="152"/>
        <end position="171"/>
    </location>
</feature>
<evidence type="ECO:0000313" key="2">
    <source>
        <dbReference type="EMBL" id="KAF3562347.1"/>
    </source>
</evidence>